<proteinExistence type="predicted"/>
<gene>
    <name evidence="1" type="ORF">GON03_09290</name>
</gene>
<dbReference type="Proteomes" id="UP000473525">
    <property type="component" value="Unassembled WGS sequence"/>
</dbReference>
<dbReference type="Gene3D" id="3.40.1000.10">
    <property type="entry name" value="Mog1/PsbP, alpha/beta/alpha sandwich"/>
    <property type="match status" value="1"/>
</dbReference>
<keyword evidence="2" id="KW-1185">Reference proteome</keyword>
<protein>
    <recommendedName>
        <fullName evidence="3">DUF1795 domain-containing protein</fullName>
    </recommendedName>
</protein>
<dbReference type="RefSeq" id="WP_157341985.1">
    <property type="nucleotide sequence ID" value="NZ_WSEK01000004.1"/>
</dbReference>
<comment type="caution">
    <text evidence="1">The sequence shown here is derived from an EMBL/GenBank/DDBJ whole genome shotgun (WGS) entry which is preliminary data.</text>
</comment>
<dbReference type="AlphaFoldDB" id="A0A6L6XUZ0"/>
<reference evidence="1 2" key="1">
    <citation type="submission" date="2019-12" db="EMBL/GenBank/DDBJ databases">
        <authorList>
            <person name="Huq M.A."/>
        </authorList>
    </citation>
    <scope>NUCLEOTIDE SEQUENCE [LARGE SCALE GENOMIC DNA]</scope>
    <source>
        <strain evidence="1 2">MAH-18</strain>
    </source>
</reference>
<evidence type="ECO:0000313" key="2">
    <source>
        <dbReference type="Proteomes" id="UP000473525"/>
    </source>
</evidence>
<evidence type="ECO:0000313" key="1">
    <source>
        <dbReference type="EMBL" id="MVQ49375.1"/>
    </source>
</evidence>
<accession>A0A6L6XUZ0</accession>
<evidence type="ECO:0008006" key="3">
    <source>
        <dbReference type="Google" id="ProtNLM"/>
    </source>
</evidence>
<sequence length="169" mass="18424">MTATLPVPVRFALPNDGWVPVRPEAVGVSNAAFMAARRGLPGSYDPTLTISGGWREDGATLEQIADESVAKLRLEGATEVELVKRRVTESEHAPAVTQAIGAMVAVEGRVYDLRQAQVVQGLVDVHDPDKRVVVIYTMTCTFAQWEQMVPEFQAFMASVEVAPEQTDEL</sequence>
<dbReference type="EMBL" id="WSEK01000004">
    <property type="protein sequence ID" value="MVQ49375.1"/>
    <property type="molecule type" value="Genomic_DNA"/>
</dbReference>
<organism evidence="1 2">
    <name type="scientific">Nocardioides agri</name>
    <dbReference type="NCBI Taxonomy" id="2682843"/>
    <lineage>
        <taxon>Bacteria</taxon>
        <taxon>Bacillati</taxon>
        <taxon>Actinomycetota</taxon>
        <taxon>Actinomycetes</taxon>
        <taxon>Propionibacteriales</taxon>
        <taxon>Nocardioidaceae</taxon>
        <taxon>Nocardioides</taxon>
    </lineage>
</organism>
<name>A0A6L6XUZ0_9ACTN</name>